<dbReference type="AlphaFoldDB" id="A0A9Q1JVJ1"/>
<dbReference type="SUPFAM" id="SSF56219">
    <property type="entry name" value="DNase I-like"/>
    <property type="match status" value="1"/>
</dbReference>
<dbReference type="PROSITE" id="PS50158">
    <property type="entry name" value="ZF_CCHC"/>
    <property type="match status" value="1"/>
</dbReference>
<reference evidence="3" key="1">
    <citation type="submission" date="2022-04" db="EMBL/GenBank/DDBJ databases">
        <title>Carnegiea gigantea Genome sequencing and assembly v2.</title>
        <authorList>
            <person name="Copetti D."/>
            <person name="Sanderson M.J."/>
            <person name="Burquez A."/>
            <person name="Wojciechowski M.F."/>
        </authorList>
    </citation>
    <scope>NUCLEOTIDE SEQUENCE</scope>
    <source>
        <strain evidence="3">SGP5-SGP5p</strain>
        <tissue evidence="3">Aerial part</tissue>
    </source>
</reference>
<dbReference type="Pfam" id="PF03372">
    <property type="entry name" value="Exo_endo_phos"/>
    <property type="match status" value="1"/>
</dbReference>
<evidence type="ECO:0000313" key="4">
    <source>
        <dbReference type="Proteomes" id="UP001153076"/>
    </source>
</evidence>
<accession>A0A9Q1JVJ1</accession>
<dbReference type="InterPro" id="IPR036691">
    <property type="entry name" value="Endo/exonu/phosph_ase_sf"/>
</dbReference>
<dbReference type="OrthoDB" id="996232at2759"/>
<gene>
    <name evidence="3" type="ORF">Cgig2_029035</name>
</gene>
<organism evidence="3 4">
    <name type="scientific">Carnegiea gigantea</name>
    <dbReference type="NCBI Taxonomy" id="171969"/>
    <lineage>
        <taxon>Eukaryota</taxon>
        <taxon>Viridiplantae</taxon>
        <taxon>Streptophyta</taxon>
        <taxon>Embryophyta</taxon>
        <taxon>Tracheophyta</taxon>
        <taxon>Spermatophyta</taxon>
        <taxon>Magnoliopsida</taxon>
        <taxon>eudicotyledons</taxon>
        <taxon>Gunneridae</taxon>
        <taxon>Pentapetalae</taxon>
        <taxon>Caryophyllales</taxon>
        <taxon>Cactineae</taxon>
        <taxon>Cactaceae</taxon>
        <taxon>Cactoideae</taxon>
        <taxon>Echinocereeae</taxon>
        <taxon>Carnegiea</taxon>
    </lineage>
</organism>
<dbReference type="PANTHER" id="PTHR35218:SF9">
    <property type="entry name" value="ENDONUCLEASE_EXONUCLEASE_PHOSPHATASE DOMAIN-CONTAINING PROTEIN"/>
    <property type="match status" value="1"/>
</dbReference>
<keyword evidence="4" id="KW-1185">Reference proteome</keyword>
<sequence>MRVNVQGQPKWVAVKYVKLPDYCYGCGRIGHVYRGCALFDGSVADSDLPYGPTLRGSPLKRKRHGGDKDWKDEKRKLLELRGGSSGGRLRATLKRDGQVAHVADNVQGEQEPTGDIVMASMEGAVGEAGTDSSKRKLGDLKGGKVGERKGLGETQTVDRLRGLLRRYSPKVTFLLETKKSAAEMELLRPRLGNYAGVYVDSRGRARGLAILWEKDITLNVCSSSLNHIDATICWEGENAHWRFTGICGWPESHNKHKTGALLADLKAHSDLPWIIGGDLDEIFYHSEKKGGPPKPQQHLDMFREAFIDNDLFELEYEGYDFT</sequence>
<dbReference type="GO" id="GO:0008270">
    <property type="term" value="F:zinc ion binding"/>
    <property type="evidence" value="ECO:0007669"/>
    <property type="project" value="UniProtKB-KW"/>
</dbReference>
<keyword evidence="1" id="KW-0863">Zinc-finger</keyword>
<keyword evidence="1" id="KW-0479">Metal-binding</keyword>
<comment type="caution">
    <text evidence="3">The sequence shown here is derived from an EMBL/GenBank/DDBJ whole genome shotgun (WGS) entry which is preliminary data.</text>
</comment>
<dbReference type="InterPro" id="IPR005135">
    <property type="entry name" value="Endo/exonuclease/phosphatase"/>
</dbReference>
<protein>
    <recommendedName>
        <fullName evidence="2">CCHC-type domain-containing protein</fullName>
    </recommendedName>
</protein>
<name>A0A9Q1JVJ1_9CARY</name>
<dbReference type="GO" id="GO:0003824">
    <property type="term" value="F:catalytic activity"/>
    <property type="evidence" value="ECO:0007669"/>
    <property type="project" value="InterPro"/>
</dbReference>
<evidence type="ECO:0000259" key="2">
    <source>
        <dbReference type="PROSITE" id="PS50158"/>
    </source>
</evidence>
<dbReference type="Proteomes" id="UP001153076">
    <property type="component" value="Unassembled WGS sequence"/>
</dbReference>
<feature type="domain" description="CCHC-type" evidence="2">
    <location>
        <begin position="23"/>
        <end position="36"/>
    </location>
</feature>
<evidence type="ECO:0000313" key="3">
    <source>
        <dbReference type="EMBL" id="KAJ8431627.1"/>
    </source>
</evidence>
<dbReference type="EMBL" id="JAKOGI010000678">
    <property type="protein sequence ID" value="KAJ8431627.1"/>
    <property type="molecule type" value="Genomic_DNA"/>
</dbReference>
<evidence type="ECO:0000256" key="1">
    <source>
        <dbReference type="PROSITE-ProRule" id="PRU00047"/>
    </source>
</evidence>
<dbReference type="InterPro" id="IPR001878">
    <property type="entry name" value="Znf_CCHC"/>
</dbReference>
<proteinExistence type="predicted"/>
<dbReference type="PANTHER" id="PTHR35218">
    <property type="entry name" value="RNASE H DOMAIN-CONTAINING PROTEIN"/>
    <property type="match status" value="1"/>
</dbReference>
<keyword evidence="1" id="KW-0862">Zinc</keyword>
<dbReference type="GO" id="GO:0003676">
    <property type="term" value="F:nucleic acid binding"/>
    <property type="evidence" value="ECO:0007669"/>
    <property type="project" value="InterPro"/>
</dbReference>
<dbReference type="Gene3D" id="3.60.10.10">
    <property type="entry name" value="Endonuclease/exonuclease/phosphatase"/>
    <property type="match status" value="1"/>
</dbReference>